<dbReference type="AlphaFoldDB" id="A0A2S1FIN5"/>
<sequence>MSAVPSLPALIADTLAIEQESAQTAGSLGFLARAMVQATLPHKKVAGNEFERKNGAYTLHLLAPAKIGLPYGSVPRLLLAWLTTEAVRTQSRELFLGDSLSRFMAELDMMPTGGRWGSITRLKEQTTRLFASTVSATYQDKQRQTEAGFRLADTSTLWWDAKTPEQSGLWESSVKLSETFYNEIIAHPIPVDMRAIRALKKSPLALDIYAWMTYRASYATKPSEIPWQALAMQFGSDYGQLRDFKAAFMDALRKVHTVYAAANFELGERGLIVKPTRPHISRKGEP</sequence>
<keyword evidence="1" id="KW-0614">Plasmid</keyword>
<dbReference type="InterPro" id="IPR006881">
    <property type="entry name" value="RepA_C"/>
</dbReference>
<dbReference type="EMBL" id="MG869627">
    <property type="protein sequence ID" value="AWD72381.1"/>
    <property type="molecule type" value="Genomic_DNA"/>
</dbReference>
<evidence type="ECO:0000313" key="1">
    <source>
        <dbReference type="EMBL" id="AWD72381.1"/>
    </source>
</evidence>
<accession>A0A2S1FIN5</accession>
<protein>
    <submittedName>
        <fullName evidence="1">Replication initiation protein</fullName>
    </submittedName>
</protein>
<proteinExistence type="predicted"/>
<geneLocation type="plasmid" evidence="1">
    <name>pW9NP1</name>
</geneLocation>
<gene>
    <name evidence="1" type="ORF">pW9NP1_p002</name>
</gene>
<dbReference type="Pfam" id="PF04796">
    <property type="entry name" value="RepA_C"/>
    <property type="match status" value="1"/>
</dbReference>
<reference evidence="1" key="1">
    <citation type="submission" date="2018-01" db="EMBL/GenBank/DDBJ databases">
        <title>Plasmids of psychrophilic Polaromonas spp. isolated from Arctic and Antarctic glaciers.</title>
        <authorList>
            <person name="Dziewit L."/>
            <person name="Ciok A."/>
        </authorList>
    </citation>
    <scope>NUCLEOTIDE SEQUENCE</scope>
    <source>
        <plasmid evidence="1">pW9NP1</plasmid>
    </source>
</reference>
<organism evidence="1">
    <name type="scientific">Polaromonas sp. W9N</name>
    <dbReference type="NCBI Taxonomy" id="1840323"/>
    <lineage>
        <taxon>Bacteria</taxon>
        <taxon>Pseudomonadati</taxon>
        <taxon>Pseudomonadota</taxon>
        <taxon>Betaproteobacteria</taxon>
        <taxon>Burkholderiales</taxon>
        <taxon>Comamonadaceae</taxon>
        <taxon>Polaromonas</taxon>
    </lineage>
</organism>
<name>A0A2S1FIN5_9BURK</name>